<protein>
    <submittedName>
        <fullName evidence="2">Uncharacterized protein</fullName>
    </submittedName>
</protein>
<comment type="caution">
    <text evidence="2">The sequence shown here is derived from an EMBL/GenBank/DDBJ whole genome shotgun (WGS) entry which is preliminary data.</text>
</comment>
<evidence type="ECO:0000313" key="2">
    <source>
        <dbReference type="EMBL" id="OBS79875.1"/>
    </source>
</evidence>
<evidence type="ECO:0000313" key="3">
    <source>
        <dbReference type="Proteomes" id="UP000092124"/>
    </source>
</evidence>
<dbReference type="AlphaFoldDB" id="A0A1A6HPF8"/>
<dbReference type="Proteomes" id="UP000092124">
    <property type="component" value="Unassembled WGS sequence"/>
</dbReference>
<gene>
    <name evidence="2" type="ORF">A6R68_21923</name>
</gene>
<keyword evidence="3" id="KW-1185">Reference proteome</keyword>
<feature type="region of interest" description="Disordered" evidence="1">
    <location>
        <begin position="1"/>
        <end position="43"/>
    </location>
</feature>
<organism evidence="2 3">
    <name type="scientific">Neotoma lepida</name>
    <name type="common">Desert woodrat</name>
    <dbReference type="NCBI Taxonomy" id="56216"/>
    <lineage>
        <taxon>Eukaryota</taxon>
        <taxon>Metazoa</taxon>
        <taxon>Chordata</taxon>
        <taxon>Craniata</taxon>
        <taxon>Vertebrata</taxon>
        <taxon>Euteleostomi</taxon>
        <taxon>Mammalia</taxon>
        <taxon>Eutheria</taxon>
        <taxon>Euarchontoglires</taxon>
        <taxon>Glires</taxon>
        <taxon>Rodentia</taxon>
        <taxon>Myomorpha</taxon>
        <taxon>Muroidea</taxon>
        <taxon>Cricetidae</taxon>
        <taxon>Neotominae</taxon>
        <taxon>Neotoma</taxon>
    </lineage>
</organism>
<evidence type="ECO:0000256" key="1">
    <source>
        <dbReference type="SAM" id="MobiDB-lite"/>
    </source>
</evidence>
<accession>A0A1A6HPF8</accession>
<proteinExistence type="predicted"/>
<name>A0A1A6HPF8_NEOLE</name>
<reference evidence="2 3" key="1">
    <citation type="submission" date="2016-06" db="EMBL/GenBank/DDBJ databases">
        <title>The Draft Genome Sequence and Annotation of the Desert Woodrat Neotoma lepida.</title>
        <authorList>
            <person name="Campbell M."/>
            <person name="Oakeson K.F."/>
            <person name="Yandell M."/>
            <person name="Halpert J.R."/>
            <person name="Dearing D."/>
        </authorList>
    </citation>
    <scope>NUCLEOTIDE SEQUENCE [LARGE SCALE GENOMIC DNA]</scope>
    <source>
        <strain evidence="2">417</strain>
        <tissue evidence="2">Liver</tissue>
    </source>
</reference>
<dbReference type="EMBL" id="LZPO01017755">
    <property type="protein sequence ID" value="OBS79875.1"/>
    <property type="molecule type" value="Genomic_DNA"/>
</dbReference>
<sequence>MDNSKTAEDNPPSEDTLATSEAPLPTPQTPIPIKSARSSSWETWRPHSCSPAFFIISKESGMLEFLATLPAK</sequence>